<evidence type="ECO:0000313" key="3">
    <source>
        <dbReference type="EMBL" id="CAA7015845.1"/>
    </source>
</evidence>
<dbReference type="Proteomes" id="UP000467841">
    <property type="component" value="Unassembled WGS sequence"/>
</dbReference>
<feature type="region of interest" description="Disordered" evidence="1">
    <location>
        <begin position="1"/>
        <end position="29"/>
    </location>
</feature>
<dbReference type="GO" id="GO:0006508">
    <property type="term" value="P:proteolysis"/>
    <property type="evidence" value="ECO:0007669"/>
    <property type="project" value="InterPro"/>
</dbReference>
<feature type="domain" description="Peptidase C1A papain C-terminal" evidence="2">
    <location>
        <begin position="55"/>
        <end position="252"/>
    </location>
</feature>
<proteinExistence type="predicted"/>
<dbReference type="InterPro" id="IPR000668">
    <property type="entry name" value="Peptidase_C1A_C"/>
</dbReference>
<comment type="caution">
    <text evidence="3">The sequence shown here is derived from an EMBL/GenBank/DDBJ whole genome shotgun (WGS) entry which is preliminary data.</text>
</comment>
<sequence>MGGEEGELGGRKKQNPQAQAKEHALKKAAQASSSSTVTNKLSFQEIFGIDTIIKDWSSISHIVAKVMDQGVKDICWAICFARLVQAIYNMQNPHDANQFSIDDLIGSIKPEAGEKSLALANLKKAFKHLSTVGVLKMPTRGHGMAGDKRKRVTEDFDMYEDVDASAIEKKLDMFPVALRFETDVEFTENTGQIYYLPKKMPVTAKSRLHCLLLIGYGVTKEGERYFIGQNSYGENWGCQGYIRIVIKNKCDIICKKD</sequence>
<name>A0A6D2HMS2_9BRAS</name>
<dbReference type="InterPro" id="IPR038765">
    <property type="entry name" value="Papain-like_cys_pep_sf"/>
</dbReference>
<organism evidence="3 4">
    <name type="scientific">Microthlaspi erraticum</name>
    <dbReference type="NCBI Taxonomy" id="1685480"/>
    <lineage>
        <taxon>Eukaryota</taxon>
        <taxon>Viridiplantae</taxon>
        <taxon>Streptophyta</taxon>
        <taxon>Embryophyta</taxon>
        <taxon>Tracheophyta</taxon>
        <taxon>Spermatophyta</taxon>
        <taxon>Magnoliopsida</taxon>
        <taxon>eudicotyledons</taxon>
        <taxon>Gunneridae</taxon>
        <taxon>Pentapetalae</taxon>
        <taxon>rosids</taxon>
        <taxon>malvids</taxon>
        <taxon>Brassicales</taxon>
        <taxon>Brassicaceae</taxon>
        <taxon>Coluteocarpeae</taxon>
        <taxon>Microthlaspi</taxon>
    </lineage>
</organism>
<dbReference type="AlphaFoldDB" id="A0A6D2HMS2"/>
<evidence type="ECO:0000259" key="2">
    <source>
        <dbReference type="Pfam" id="PF00112"/>
    </source>
</evidence>
<evidence type="ECO:0000313" key="4">
    <source>
        <dbReference type="Proteomes" id="UP000467841"/>
    </source>
</evidence>
<dbReference type="SUPFAM" id="SSF54001">
    <property type="entry name" value="Cysteine proteinases"/>
    <property type="match status" value="1"/>
</dbReference>
<dbReference type="EMBL" id="CACVBM020000210">
    <property type="protein sequence ID" value="CAA7015845.1"/>
    <property type="molecule type" value="Genomic_DNA"/>
</dbReference>
<dbReference type="Pfam" id="PF00112">
    <property type="entry name" value="Peptidase_C1"/>
    <property type="match status" value="1"/>
</dbReference>
<gene>
    <name evidence="3" type="ORF">MERR_LOCUS3080</name>
</gene>
<reference evidence="3" key="1">
    <citation type="submission" date="2020-01" db="EMBL/GenBank/DDBJ databases">
        <authorList>
            <person name="Mishra B."/>
        </authorList>
    </citation>
    <scope>NUCLEOTIDE SEQUENCE [LARGE SCALE GENOMIC DNA]</scope>
</reference>
<protein>
    <recommendedName>
        <fullName evidence="2">Peptidase C1A papain C-terminal domain-containing protein</fullName>
    </recommendedName>
</protein>
<accession>A0A6D2HMS2</accession>
<evidence type="ECO:0000256" key="1">
    <source>
        <dbReference type="SAM" id="MobiDB-lite"/>
    </source>
</evidence>
<dbReference type="GO" id="GO:0008234">
    <property type="term" value="F:cysteine-type peptidase activity"/>
    <property type="evidence" value="ECO:0007669"/>
    <property type="project" value="InterPro"/>
</dbReference>
<dbReference type="OrthoDB" id="1064180at2759"/>
<dbReference type="Gene3D" id="3.90.70.10">
    <property type="entry name" value="Cysteine proteinases"/>
    <property type="match status" value="1"/>
</dbReference>
<keyword evidence="4" id="KW-1185">Reference proteome</keyword>